<evidence type="ECO:0000313" key="1">
    <source>
        <dbReference type="EMBL" id="QYX31462.1"/>
    </source>
</evidence>
<reference evidence="1 2" key="1">
    <citation type="journal article" date="2022" name="J. Am. Chem. Soc.">
        <title>Biosynthesis of Guanitoxin Enables Global Environmental Detection in Freshwater Cyanobacteria.</title>
        <authorList>
            <person name="Lima S.T."/>
            <person name="Fallon T.R."/>
            <person name="Cordoza J.L."/>
            <person name="Chekan J.R."/>
            <person name="Delbaje E."/>
            <person name="Hopiavuori A.R."/>
            <person name="Alvarenga D.O."/>
            <person name="Wood S.M."/>
            <person name="Luhavaya H."/>
            <person name="Baumgartner J.T."/>
            <person name="Dorr F.A."/>
            <person name="Etchegaray A."/>
            <person name="Pinto E."/>
            <person name="McKinnie S.M.K."/>
            <person name="Fiore M.F."/>
            <person name="Moore B.S."/>
        </authorList>
    </citation>
    <scope>NUCLEOTIDE SEQUENCE [LARGE SCALE GENOMIC DNA]</scope>
    <source>
        <strain evidence="1 2">ITEP-024</strain>
    </source>
</reference>
<evidence type="ECO:0000313" key="2">
    <source>
        <dbReference type="Proteomes" id="UP000826540"/>
    </source>
</evidence>
<organism evidence="1 2">
    <name type="scientific">Sphaerospermopsis torques-reginae ITEP-024</name>
    <dbReference type="NCBI Taxonomy" id="984208"/>
    <lineage>
        <taxon>Bacteria</taxon>
        <taxon>Bacillati</taxon>
        <taxon>Cyanobacteriota</taxon>
        <taxon>Cyanophyceae</taxon>
        <taxon>Nostocales</taxon>
        <taxon>Aphanizomenonaceae</taxon>
        <taxon>Sphaerospermopsis</taxon>
        <taxon>Sphaerospermopsis torques-reginae</taxon>
    </lineage>
</organism>
<accession>A0ABX8WYN1</accession>
<dbReference type="Proteomes" id="UP000826540">
    <property type="component" value="Chromosome"/>
</dbReference>
<dbReference type="EMBL" id="CP080598">
    <property type="protein sequence ID" value="QYX31462.1"/>
    <property type="molecule type" value="Genomic_DNA"/>
</dbReference>
<gene>
    <name evidence="1" type="ORF">K2F26_22075</name>
</gene>
<evidence type="ECO:0008006" key="3">
    <source>
        <dbReference type="Google" id="ProtNLM"/>
    </source>
</evidence>
<name>A0ABX8WYN1_9CYAN</name>
<keyword evidence="2" id="KW-1185">Reference proteome</keyword>
<protein>
    <recommendedName>
        <fullName evidence="3">Transposase</fullName>
    </recommendedName>
</protein>
<dbReference type="RefSeq" id="WP_220609500.1">
    <property type="nucleotide sequence ID" value="NZ_CP080598.1"/>
</dbReference>
<sequence>MHKLVAATIVTDDHSAKSRRGEALGKQPWTKIDNLSPECFARTGVKIQESGVWLRHAWLSGITK</sequence>
<proteinExistence type="predicted"/>